<evidence type="ECO:0000313" key="1">
    <source>
        <dbReference type="EMBL" id="SOH03398.1"/>
    </source>
</evidence>
<reference evidence="2" key="1">
    <citation type="submission" date="2017-10" db="EMBL/GenBank/DDBJ databases">
        <authorList>
            <person name="Frank J."/>
        </authorList>
    </citation>
    <scope>NUCLEOTIDE SEQUENCE [LARGE SCALE GENOMIC DNA]</scope>
</reference>
<dbReference type="NCBIfam" id="TIGR04256">
    <property type="entry name" value="GxxExxY"/>
    <property type="match status" value="1"/>
</dbReference>
<name>A0A2C9CCU1_KUEST</name>
<dbReference type="Pfam" id="PF13366">
    <property type="entry name" value="PDDEXK_3"/>
    <property type="match status" value="1"/>
</dbReference>
<evidence type="ECO:0000313" key="2">
    <source>
        <dbReference type="Proteomes" id="UP000221734"/>
    </source>
</evidence>
<dbReference type="Proteomes" id="UP000221734">
    <property type="component" value="Chromosome Kuenenia_stuttgartiensis_MBR1"/>
</dbReference>
<organism evidence="1 2">
    <name type="scientific">Kuenenia stuttgartiensis</name>
    <dbReference type="NCBI Taxonomy" id="174633"/>
    <lineage>
        <taxon>Bacteria</taxon>
        <taxon>Pseudomonadati</taxon>
        <taxon>Planctomycetota</taxon>
        <taxon>Candidatus Brocadiia</taxon>
        <taxon>Candidatus Brocadiales</taxon>
        <taxon>Candidatus Brocadiaceae</taxon>
        <taxon>Candidatus Kuenenia</taxon>
    </lineage>
</organism>
<dbReference type="KEGG" id="kst:KSMBR1_0887"/>
<dbReference type="InterPro" id="IPR026350">
    <property type="entry name" value="GxxExxY"/>
</dbReference>
<gene>
    <name evidence="1" type="ORF">KSMBR1_0887</name>
</gene>
<proteinExistence type="predicted"/>
<dbReference type="Gene3D" id="3.90.320.10">
    <property type="match status" value="1"/>
</dbReference>
<dbReference type="RefSeq" id="WP_099324244.1">
    <property type="nucleotide sequence ID" value="NZ_LT934425.1"/>
</dbReference>
<keyword evidence="2" id="KW-1185">Reference proteome</keyword>
<sequence>MDENQISRIIVDCCYRIHVNIGPGLLESVYLEILIYELKKLGLKCEKEVGIPVRYEDIKLDLGFRADLIVENLVIVELKAVEKVLPVHNKQLLTYLRLTGVKLGLLVNFNVNLIKDGIERVVNGL</sequence>
<dbReference type="AlphaFoldDB" id="A0A2C9CCU1"/>
<protein>
    <submittedName>
        <fullName evidence="1">Putative orf</fullName>
    </submittedName>
</protein>
<accession>A0A2C9CCU1</accession>
<dbReference type="InterPro" id="IPR011604">
    <property type="entry name" value="PDDEXK-like_dom_sf"/>
</dbReference>
<dbReference type="EMBL" id="LT934425">
    <property type="protein sequence ID" value="SOH03398.1"/>
    <property type="molecule type" value="Genomic_DNA"/>
</dbReference>
<dbReference type="OrthoDB" id="9806869at2"/>